<dbReference type="Gene3D" id="2.40.50.140">
    <property type="entry name" value="Nucleic acid-binding proteins"/>
    <property type="match status" value="1"/>
</dbReference>
<accession>A0ABD3I3U3</accession>
<keyword evidence="4" id="KW-1185">Reference proteome</keyword>
<proteinExistence type="predicted"/>
<dbReference type="Pfam" id="PF08646">
    <property type="entry name" value="Rep_fac-A_C"/>
    <property type="match status" value="1"/>
</dbReference>
<dbReference type="Proteomes" id="UP001633002">
    <property type="component" value="Unassembled WGS sequence"/>
</dbReference>
<dbReference type="SUPFAM" id="SSF48256">
    <property type="entry name" value="Citrate synthase"/>
    <property type="match status" value="1"/>
</dbReference>
<protein>
    <recommendedName>
        <fullName evidence="2">Replication factor A C-terminal domain-containing protein</fullName>
    </recommendedName>
</protein>
<feature type="domain" description="Replication factor A C-terminal" evidence="2">
    <location>
        <begin position="38"/>
        <end position="126"/>
    </location>
</feature>
<dbReference type="InterPro" id="IPR036969">
    <property type="entry name" value="Citrate_synthase_sf"/>
</dbReference>
<keyword evidence="1" id="KW-0812">Transmembrane</keyword>
<evidence type="ECO:0000259" key="2">
    <source>
        <dbReference type="Pfam" id="PF08646"/>
    </source>
</evidence>
<dbReference type="Gene3D" id="1.10.580.10">
    <property type="entry name" value="Citrate Synthase, domain 1"/>
    <property type="match status" value="1"/>
</dbReference>
<keyword evidence="1" id="KW-0472">Membrane</keyword>
<evidence type="ECO:0000256" key="1">
    <source>
        <dbReference type="SAM" id="Phobius"/>
    </source>
</evidence>
<dbReference type="AlphaFoldDB" id="A0ABD3I3U3"/>
<dbReference type="EMBL" id="JBJQOH010000002">
    <property type="protein sequence ID" value="KAL3698076.1"/>
    <property type="molecule type" value="Genomic_DNA"/>
</dbReference>
<feature type="transmembrane region" description="Helical" evidence="1">
    <location>
        <begin position="268"/>
        <end position="290"/>
    </location>
</feature>
<name>A0ABD3I3U3_9MARC</name>
<organism evidence="3 4">
    <name type="scientific">Riccia sorocarpa</name>
    <dbReference type="NCBI Taxonomy" id="122646"/>
    <lineage>
        <taxon>Eukaryota</taxon>
        <taxon>Viridiplantae</taxon>
        <taxon>Streptophyta</taxon>
        <taxon>Embryophyta</taxon>
        <taxon>Marchantiophyta</taxon>
        <taxon>Marchantiopsida</taxon>
        <taxon>Marchantiidae</taxon>
        <taxon>Marchantiales</taxon>
        <taxon>Ricciaceae</taxon>
        <taxon>Riccia</taxon>
    </lineage>
</organism>
<comment type="caution">
    <text evidence="3">The sequence shown here is derived from an EMBL/GenBank/DDBJ whole genome shotgun (WGS) entry which is preliminary data.</text>
</comment>
<dbReference type="InterPro" id="IPR012340">
    <property type="entry name" value="NA-bd_OB-fold"/>
</dbReference>
<evidence type="ECO:0000313" key="4">
    <source>
        <dbReference type="Proteomes" id="UP001633002"/>
    </source>
</evidence>
<dbReference type="InterPro" id="IPR013955">
    <property type="entry name" value="Rep_factor-A_C"/>
</dbReference>
<evidence type="ECO:0000313" key="3">
    <source>
        <dbReference type="EMBL" id="KAL3698076.1"/>
    </source>
</evidence>
<gene>
    <name evidence="3" type="ORF">R1sor_012152</name>
</gene>
<sequence length="329" mass="36999">METGKASSIADLVRATQNLAAFTSAELTVMIVAYEEKKRKAIIYRGCSQCKQKLSKIAEMYRCDSCNLVVEEQQYFFRLRVQVTEGSELAWVTAWEPCADILLGISAEEFAILCKFQREKSVLDNLVGKSFTLCLSVAKSQNHKKYIKVDEVQNVAKNVAKDTVPQEEDSDMAEVSADFSPASVKHYQSWRKFTYGTPIQNPVYSESSRSKAGSRCSIGSVPLRRIPRPKVNHAKKISEVEDRVNVLETEVPTGEVRATKPQWDIPSFAVGFLSGVTVALLMFACFAKYYTVLFGVSRTMSVLSQLIWDRAFGLPIERPKSMTIEWIEN</sequence>
<dbReference type="SUPFAM" id="SSF50249">
    <property type="entry name" value="Nucleic acid-binding proteins"/>
    <property type="match status" value="1"/>
</dbReference>
<dbReference type="InterPro" id="IPR016142">
    <property type="entry name" value="Citrate_synth-like_lrg_a-sub"/>
</dbReference>
<keyword evidence="1" id="KW-1133">Transmembrane helix</keyword>
<reference evidence="3 4" key="1">
    <citation type="submission" date="2024-09" db="EMBL/GenBank/DDBJ databases">
        <title>Chromosome-scale assembly of Riccia sorocarpa.</title>
        <authorList>
            <person name="Paukszto L."/>
        </authorList>
    </citation>
    <scope>NUCLEOTIDE SEQUENCE [LARGE SCALE GENOMIC DNA]</scope>
    <source>
        <strain evidence="3">LP-2024</strain>
        <tissue evidence="3">Aerial parts of the thallus</tissue>
    </source>
</reference>